<dbReference type="EMBL" id="BAAAPO010000006">
    <property type="protein sequence ID" value="GAA1781057.1"/>
    <property type="molecule type" value="Genomic_DNA"/>
</dbReference>
<evidence type="ECO:0000256" key="2">
    <source>
        <dbReference type="ARBA" id="ARBA00022692"/>
    </source>
</evidence>
<keyword evidence="9" id="KW-1185">Reference proteome</keyword>
<feature type="transmembrane region" description="Helical" evidence="6">
    <location>
        <begin position="86"/>
        <end position="104"/>
    </location>
</feature>
<organism evidence="8 9">
    <name type="scientific">Nostocoides veronense</name>
    <dbReference type="NCBI Taxonomy" id="330836"/>
    <lineage>
        <taxon>Bacteria</taxon>
        <taxon>Bacillati</taxon>
        <taxon>Actinomycetota</taxon>
        <taxon>Actinomycetes</taxon>
        <taxon>Micrococcales</taxon>
        <taxon>Intrasporangiaceae</taxon>
        <taxon>Nostocoides</taxon>
    </lineage>
</organism>
<keyword evidence="4 6" id="KW-1133">Transmembrane helix</keyword>
<dbReference type="InterPro" id="IPR007816">
    <property type="entry name" value="ResB-like_domain"/>
</dbReference>
<evidence type="ECO:0000256" key="6">
    <source>
        <dbReference type="SAM" id="Phobius"/>
    </source>
</evidence>
<evidence type="ECO:0000259" key="7">
    <source>
        <dbReference type="Pfam" id="PF05140"/>
    </source>
</evidence>
<feature type="domain" description="ResB-like" evidence="7">
    <location>
        <begin position="29"/>
        <end position="502"/>
    </location>
</feature>
<dbReference type="RefSeq" id="WP_344080247.1">
    <property type="nucleotide sequence ID" value="NZ_BAAAPO010000006.1"/>
</dbReference>
<evidence type="ECO:0000256" key="5">
    <source>
        <dbReference type="ARBA" id="ARBA00023136"/>
    </source>
</evidence>
<dbReference type="Proteomes" id="UP001499938">
    <property type="component" value="Unassembled WGS sequence"/>
</dbReference>
<feature type="transmembrane region" description="Helical" evidence="6">
    <location>
        <begin position="177"/>
        <end position="198"/>
    </location>
</feature>
<evidence type="ECO:0000256" key="1">
    <source>
        <dbReference type="ARBA" id="ARBA00004141"/>
    </source>
</evidence>
<dbReference type="PANTHER" id="PTHR31566">
    <property type="entry name" value="CYTOCHROME C BIOGENESIS PROTEIN CCS1, CHLOROPLASTIC"/>
    <property type="match status" value="1"/>
</dbReference>
<dbReference type="PANTHER" id="PTHR31566:SF0">
    <property type="entry name" value="CYTOCHROME C BIOGENESIS PROTEIN CCS1, CHLOROPLASTIC"/>
    <property type="match status" value="1"/>
</dbReference>
<comment type="caution">
    <text evidence="8">The sequence shown here is derived from an EMBL/GenBank/DDBJ whole genome shotgun (WGS) entry which is preliminary data.</text>
</comment>
<gene>
    <name evidence="8" type="ORF">GCM10009811_03020</name>
</gene>
<proteinExistence type="predicted"/>
<evidence type="ECO:0000256" key="4">
    <source>
        <dbReference type="ARBA" id="ARBA00022989"/>
    </source>
</evidence>
<accession>A0ABN2LA51</accession>
<keyword evidence="5 6" id="KW-0472">Membrane</keyword>
<protein>
    <submittedName>
        <fullName evidence="8">Cytochrome c biogenesis protein ResB</fullName>
    </submittedName>
</protein>
<dbReference type="Pfam" id="PF05140">
    <property type="entry name" value="ResB"/>
    <property type="match status" value="1"/>
</dbReference>
<name>A0ABN2LA51_9MICO</name>
<comment type="subcellular location">
    <subcellularLocation>
        <location evidence="1">Membrane</location>
        <topology evidence="1">Multi-pass membrane protein</topology>
    </subcellularLocation>
</comment>
<keyword evidence="2 6" id="KW-0812">Transmembrane</keyword>
<feature type="transmembrane region" description="Helical" evidence="6">
    <location>
        <begin position="450"/>
        <end position="468"/>
    </location>
</feature>
<keyword evidence="3" id="KW-0201">Cytochrome c-type biogenesis</keyword>
<evidence type="ECO:0000256" key="3">
    <source>
        <dbReference type="ARBA" id="ARBA00022748"/>
    </source>
</evidence>
<evidence type="ECO:0000313" key="9">
    <source>
        <dbReference type="Proteomes" id="UP001499938"/>
    </source>
</evidence>
<reference evidence="8 9" key="1">
    <citation type="journal article" date="2019" name="Int. J. Syst. Evol. Microbiol.">
        <title>The Global Catalogue of Microorganisms (GCM) 10K type strain sequencing project: providing services to taxonomists for standard genome sequencing and annotation.</title>
        <authorList>
            <consortium name="The Broad Institute Genomics Platform"/>
            <consortium name="The Broad Institute Genome Sequencing Center for Infectious Disease"/>
            <person name="Wu L."/>
            <person name="Ma J."/>
        </authorList>
    </citation>
    <scope>NUCLEOTIDE SEQUENCE [LARGE SCALE GENOMIC DNA]</scope>
    <source>
        <strain evidence="8 9">JCM 15592</strain>
    </source>
</reference>
<sequence>MTAQSARIQQPSLGPLGWARWAWRNLTSMRTALLLLLLLAVAALPGSIWPQRSINPTRTSDYIARHPTMGPILDRLGFFEVYATPWFSAIYLLLLISLIGCVLPRTRIHLRHLRGRPPRVPARLDRLPAYAERDLDADPDVALASVKAALGRRYRVDVRDGHTLAAESGYAKETGNLLFHTALIGVIVGVAVGHVWGWKGDVIVPVGGSFSDTAINYDTLDPGPRVDTAKLPPFTLTLDRFDASFEDRVGGGQFGQPRDFSAYLRTTDSPGAPEQSHVLKVNHPVEMSGAAIFLLGNGYAADVTVKDSRGKVVYTGPTVFLARDNNYTSSGAIKVPGAQPKELGFFGNLLPTGVITQDQGPISIFPDARDPKMALGLYEGELNPGGLSGSVYTLNTKEMTQVKDTNGEPLRIWIAPGETVQLPGDRGSITFNKVVRWAGLSIRHDPAKDLTLWSSLLALAGLIASLLIRRRRVFARVEALPAGGSRVRLGALAKGDDSGLQDYLDRLAAGLPSR</sequence>
<evidence type="ECO:0000313" key="8">
    <source>
        <dbReference type="EMBL" id="GAA1781057.1"/>
    </source>
</evidence>
<dbReference type="InterPro" id="IPR023494">
    <property type="entry name" value="Cyt_c_bgen_Ccs1/CcsB/ResB"/>
</dbReference>